<protein>
    <submittedName>
        <fullName evidence="2">5-deoxy-glucuronate isomerase</fullName>
    </submittedName>
</protein>
<dbReference type="InterPro" id="IPR021120">
    <property type="entry name" value="KduI/IolB_isomerase"/>
</dbReference>
<dbReference type="PANTHER" id="PTHR39193">
    <property type="entry name" value="5-DEOXY-GLUCURONATE ISOMERASE"/>
    <property type="match status" value="1"/>
</dbReference>
<dbReference type="Proteomes" id="UP000006512">
    <property type="component" value="Unassembled WGS sequence"/>
</dbReference>
<dbReference type="OrthoDB" id="6121073at2"/>
<dbReference type="PIRSF" id="PIRSF036628">
    <property type="entry name" value="IolB"/>
    <property type="match status" value="1"/>
</dbReference>
<evidence type="ECO:0000313" key="3">
    <source>
        <dbReference type="Proteomes" id="UP000006512"/>
    </source>
</evidence>
<dbReference type="GO" id="GO:0019310">
    <property type="term" value="P:inositol catabolic process"/>
    <property type="evidence" value="ECO:0007669"/>
    <property type="project" value="InterPro"/>
</dbReference>
<dbReference type="AlphaFoldDB" id="F4QU88"/>
<keyword evidence="3" id="KW-1185">Reference proteome</keyword>
<evidence type="ECO:0000256" key="1">
    <source>
        <dbReference type="ARBA" id="ARBA00023235"/>
    </source>
</evidence>
<dbReference type="EMBL" id="GL883081">
    <property type="protein sequence ID" value="EGF89388.1"/>
    <property type="molecule type" value="Genomic_DNA"/>
</dbReference>
<dbReference type="RefSeq" id="WP_006275510.1">
    <property type="nucleotide sequence ID" value="NZ_GL883081.1"/>
</dbReference>
<organism evidence="2 3">
    <name type="scientific">Asticcacaulis biprosthecium C19</name>
    <dbReference type="NCBI Taxonomy" id="715226"/>
    <lineage>
        <taxon>Bacteria</taxon>
        <taxon>Pseudomonadati</taxon>
        <taxon>Pseudomonadota</taxon>
        <taxon>Alphaproteobacteria</taxon>
        <taxon>Caulobacterales</taxon>
        <taxon>Caulobacteraceae</taxon>
        <taxon>Asticcacaulis</taxon>
    </lineage>
</organism>
<dbReference type="InterPro" id="IPR024203">
    <property type="entry name" value="Deoxy-glucuronate_isom_IolB"/>
</dbReference>
<dbReference type="NCBIfam" id="TIGR04378">
    <property type="entry name" value="myo_inos_iolB"/>
    <property type="match status" value="1"/>
</dbReference>
<sequence>MSHLRVRPHAKDAKGQVLTVTPQSAGWTHVGFTVVKLSPGQSFTGQEMTRETCLVAVAGSADIRIGDEVFASVGGRSSPFEDAAPGAVFVPPASDYAVTALTELELAVCTAPGAPGYAPRRIPDAEMSREVRGQGTNTRYVRNILPQDRPAHSLLVVEVVTPAGHWSSYPPHKHDTAEAGAETALEETYYHRLDPPQGFAFQRVYTDDRTLDEAVLVEDGDVVMVPRGYHPVGAPHGYNLYYLNVMAGPERRWIFRNDPQHEWIAAVT</sequence>
<dbReference type="Gene3D" id="2.60.120.10">
    <property type="entry name" value="Jelly Rolls"/>
    <property type="match status" value="2"/>
</dbReference>
<dbReference type="GO" id="GO:0008880">
    <property type="term" value="F:glucuronate isomerase activity"/>
    <property type="evidence" value="ECO:0007669"/>
    <property type="project" value="InterPro"/>
</dbReference>
<dbReference type="Pfam" id="PF04962">
    <property type="entry name" value="KduI"/>
    <property type="match status" value="1"/>
</dbReference>
<dbReference type="SUPFAM" id="SSF51182">
    <property type="entry name" value="RmlC-like cupins"/>
    <property type="match status" value="1"/>
</dbReference>
<accession>F4QU88</accession>
<dbReference type="InterPro" id="IPR011051">
    <property type="entry name" value="RmlC_Cupin_sf"/>
</dbReference>
<gene>
    <name evidence="2" type="ORF">ABI_47360</name>
</gene>
<dbReference type="eggNOG" id="COG3718">
    <property type="taxonomic scope" value="Bacteria"/>
</dbReference>
<dbReference type="HOGENOM" id="CLU_066438_1_0_5"/>
<reference evidence="3" key="1">
    <citation type="submission" date="2011-03" db="EMBL/GenBank/DDBJ databases">
        <title>Draft genome sequence of Brevundimonas diminuta.</title>
        <authorList>
            <person name="Brown P.J.B."/>
            <person name="Buechlein A."/>
            <person name="Hemmerich C."/>
            <person name="Brun Y.V."/>
        </authorList>
    </citation>
    <scope>NUCLEOTIDE SEQUENCE [LARGE SCALE GENOMIC DNA]</scope>
    <source>
        <strain evidence="3">C19</strain>
    </source>
</reference>
<dbReference type="PANTHER" id="PTHR39193:SF1">
    <property type="entry name" value="5-DEOXY-GLUCURONATE ISOMERASE"/>
    <property type="match status" value="1"/>
</dbReference>
<evidence type="ECO:0000313" key="2">
    <source>
        <dbReference type="EMBL" id="EGF89388.1"/>
    </source>
</evidence>
<name>F4QU88_9CAUL</name>
<proteinExistence type="predicted"/>
<keyword evidence="1 2" id="KW-0413">Isomerase</keyword>
<dbReference type="InterPro" id="IPR014710">
    <property type="entry name" value="RmlC-like_jellyroll"/>
</dbReference>
<dbReference type="STRING" id="715226.ABI_47360"/>